<reference evidence="1" key="1">
    <citation type="submission" date="2022-07" db="EMBL/GenBank/DDBJ databases">
        <title>Whole Genome Sequencing of Streptococcus suis.</title>
        <authorList>
            <person name="Dai X."/>
            <person name="Huang J."/>
            <person name="Wang L."/>
        </authorList>
    </citation>
    <scope>NUCLEOTIDE SEQUENCE</scope>
    <source>
        <strain evidence="1">HDJ11</strain>
    </source>
</reference>
<comment type="caution">
    <text evidence="1">The sequence shown here is derived from an EMBL/GenBank/DDBJ whole genome shotgun (WGS) entry which is preliminary data.</text>
</comment>
<accession>A0A9X4MP35</accession>
<evidence type="ECO:0000313" key="2">
    <source>
        <dbReference type="Proteomes" id="UP001152877"/>
    </source>
</evidence>
<organism evidence="1 2">
    <name type="scientific">Streptococcus suis</name>
    <dbReference type="NCBI Taxonomy" id="1307"/>
    <lineage>
        <taxon>Bacteria</taxon>
        <taxon>Bacillati</taxon>
        <taxon>Bacillota</taxon>
        <taxon>Bacilli</taxon>
        <taxon>Lactobacillales</taxon>
        <taxon>Streptococcaceae</taxon>
        <taxon>Streptococcus</taxon>
    </lineage>
</organism>
<dbReference type="AlphaFoldDB" id="A0A9X4MP35"/>
<dbReference type="EMBL" id="JANFMI010000016">
    <property type="protein sequence ID" value="MDG4516427.1"/>
    <property type="molecule type" value="Genomic_DNA"/>
</dbReference>
<evidence type="ECO:0000313" key="1">
    <source>
        <dbReference type="EMBL" id="MDG4516427.1"/>
    </source>
</evidence>
<proteinExistence type="predicted"/>
<dbReference type="RefSeq" id="WP_024377376.1">
    <property type="nucleotide sequence ID" value="NZ_JAFFHQ010000007.1"/>
</dbReference>
<gene>
    <name evidence="1" type="ORF">NOL11_05530</name>
</gene>
<sequence>MTENINPLTLQNRLQRLEMVAIRKIGRFFSSNNYCEFLGKDGVLLNSGELTKFLLDKTEEDLRLIYHFGLEEGCTDKEKVAFVRGRIRGYCSAVFALLLKLRSSQHDVNVSDVIHDLIKLREHAEKKIEEYLSNK</sequence>
<name>A0A9X4MP35_STRSU</name>
<protein>
    <submittedName>
        <fullName evidence="1">Uncharacterized protein</fullName>
    </submittedName>
</protein>
<dbReference type="Proteomes" id="UP001152877">
    <property type="component" value="Unassembled WGS sequence"/>
</dbReference>